<protein>
    <recommendedName>
        <fullName evidence="8">Cytochrome P450</fullName>
    </recommendedName>
</protein>
<dbReference type="AlphaFoldDB" id="A7T6U2"/>
<dbReference type="InterPro" id="IPR036396">
    <property type="entry name" value="Cyt_P450_sf"/>
</dbReference>
<dbReference type="STRING" id="45351.A7T6U2"/>
<gene>
    <name evidence="6" type="ORF">NEMVEDRAFT_v1g223145</name>
</gene>
<dbReference type="InParanoid" id="A7T6U2"/>
<comment type="similarity">
    <text evidence="1">Belongs to the cytochrome P450 family.</text>
</comment>
<reference evidence="6 7" key="1">
    <citation type="journal article" date="2007" name="Science">
        <title>Sea anemone genome reveals ancestral eumetazoan gene repertoire and genomic organization.</title>
        <authorList>
            <person name="Putnam N.H."/>
            <person name="Srivastava M."/>
            <person name="Hellsten U."/>
            <person name="Dirks B."/>
            <person name="Chapman J."/>
            <person name="Salamov A."/>
            <person name="Terry A."/>
            <person name="Shapiro H."/>
            <person name="Lindquist E."/>
            <person name="Kapitonov V.V."/>
            <person name="Jurka J."/>
            <person name="Genikhovich G."/>
            <person name="Grigoriev I.V."/>
            <person name="Lucas S.M."/>
            <person name="Steele R.E."/>
            <person name="Finnerty J.R."/>
            <person name="Technau U."/>
            <person name="Martindale M.Q."/>
            <person name="Rokhsar D.S."/>
        </authorList>
    </citation>
    <scope>NUCLEOTIDE SEQUENCE [LARGE SCALE GENOMIC DNA]</scope>
    <source>
        <strain evidence="7">CH2 X CH6</strain>
    </source>
</reference>
<keyword evidence="4" id="KW-0560">Oxidoreductase</keyword>
<dbReference type="SUPFAM" id="SSF48264">
    <property type="entry name" value="Cytochrome P450"/>
    <property type="match status" value="1"/>
</dbReference>
<organism evidence="6 7">
    <name type="scientific">Nematostella vectensis</name>
    <name type="common">Starlet sea anemone</name>
    <dbReference type="NCBI Taxonomy" id="45351"/>
    <lineage>
        <taxon>Eukaryota</taxon>
        <taxon>Metazoa</taxon>
        <taxon>Cnidaria</taxon>
        <taxon>Anthozoa</taxon>
        <taxon>Hexacorallia</taxon>
        <taxon>Actiniaria</taxon>
        <taxon>Edwardsiidae</taxon>
        <taxon>Nematostella</taxon>
    </lineage>
</organism>
<evidence type="ECO:0000256" key="3">
    <source>
        <dbReference type="ARBA" id="ARBA00022723"/>
    </source>
</evidence>
<keyword evidence="5" id="KW-0408">Iron</keyword>
<dbReference type="PANTHER" id="PTHR24302:SF15">
    <property type="entry name" value="FATTY-ACID PEROXYGENASE"/>
    <property type="match status" value="1"/>
</dbReference>
<accession>A7T6U2</accession>
<dbReference type="InterPro" id="IPR001128">
    <property type="entry name" value="Cyt_P450"/>
</dbReference>
<dbReference type="PhylomeDB" id="A7T6U2"/>
<evidence type="ECO:0000256" key="2">
    <source>
        <dbReference type="ARBA" id="ARBA00022617"/>
    </source>
</evidence>
<dbReference type="Pfam" id="PF00067">
    <property type="entry name" value="p450"/>
    <property type="match status" value="1"/>
</dbReference>
<evidence type="ECO:0000256" key="4">
    <source>
        <dbReference type="ARBA" id="ARBA00023002"/>
    </source>
</evidence>
<dbReference type="Proteomes" id="UP000001593">
    <property type="component" value="Unassembled WGS sequence"/>
</dbReference>
<keyword evidence="3" id="KW-0479">Metal-binding</keyword>
<evidence type="ECO:0000256" key="5">
    <source>
        <dbReference type="ARBA" id="ARBA00023004"/>
    </source>
</evidence>
<dbReference type="GO" id="GO:0016705">
    <property type="term" value="F:oxidoreductase activity, acting on paired donors, with incorporation or reduction of molecular oxygen"/>
    <property type="evidence" value="ECO:0007669"/>
    <property type="project" value="InterPro"/>
</dbReference>
<dbReference type="HOGENOM" id="CLU_1462980_0_0_1"/>
<dbReference type="GO" id="GO:0020037">
    <property type="term" value="F:heme binding"/>
    <property type="evidence" value="ECO:0007669"/>
    <property type="project" value="InterPro"/>
</dbReference>
<evidence type="ECO:0000313" key="7">
    <source>
        <dbReference type="Proteomes" id="UP000001593"/>
    </source>
</evidence>
<dbReference type="EMBL" id="DS471724">
    <property type="protein sequence ID" value="EDO28312.1"/>
    <property type="molecule type" value="Genomic_DNA"/>
</dbReference>
<evidence type="ECO:0000313" key="6">
    <source>
        <dbReference type="EMBL" id="EDO28312.1"/>
    </source>
</evidence>
<dbReference type="Gene3D" id="1.10.630.10">
    <property type="entry name" value="Cytochrome P450"/>
    <property type="match status" value="1"/>
</dbReference>
<dbReference type="GO" id="GO:0005506">
    <property type="term" value="F:iron ion binding"/>
    <property type="evidence" value="ECO:0007669"/>
    <property type="project" value="InterPro"/>
</dbReference>
<keyword evidence="2" id="KW-0349">Heme</keyword>
<dbReference type="eggNOG" id="KOG0158">
    <property type="taxonomic scope" value="Eukaryota"/>
</dbReference>
<proteinExistence type="inferred from homology"/>
<dbReference type="InterPro" id="IPR050705">
    <property type="entry name" value="Cytochrome_P450_3A"/>
</dbReference>
<evidence type="ECO:0000256" key="1">
    <source>
        <dbReference type="ARBA" id="ARBA00010617"/>
    </source>
</evidence>
<dbReference type="GO" id="GO:0004497">
    <property type="term" value="F:monooxygenase activity"/>
    <property type="evidence" value="ECO:0007669"/>
    <property type="project" value="InterPro"/>
</dbReference>
<keyword evidence="7" id="KW-1185">Reference proteome</keyword>
<sequence length="185" mass="20730">MAAKKWLIDILNTTYFSISRKIGFAPFSFLKNLGIPGPKPWPFIGNLPILFKKRKDLLEILLSAETTDDDGRRKNKLSDDEIVAQCFTFILAGFQNTSNTMAFTSYLLALNPDKQDRLIEEIDDVAATVGDNFDYDTVLGMEYLDMVVQEALRLYPPGFSPFPVSLGMGLGLVLGVRARDRAWLA</sequence>
<evidence type="ECO:0008006" key="8">
    <source>
        <dbReference type="Google" id="ProtNLM"/>
    </source>
</evidence>
<name>A7T6U2_NEMVE</name>
<dbReference type="PANTHER" id="PTHR24302">
    <property type="entry name" value="CYTOCHROME P450 FAMILY 3"/>
    <property type="match status" value="1"/>
</dbReference>